<keyword evidence="2" id="KW-0186">Copper</keyword>
<keyword evidence="4" id="KW-0732">Signal</keyword>
<proteinExistence type="predicted"/>
<feature type="compositionally biased region" description="Basic and acidic residues" evidence="3">
    <location>
        <begin position="33"/>
        <end position="42"/>
    </location>
</feature>
<evidence type="ECO:0000256" key="3">
    <source>
        <dbReference type="SAM" id="MobiDB-lite"/>
    </source>
</evidence>
<evidence type="ECO:0000259" key="5">
    <source>
        <dbReference type="Pfam" id="PF00127"/>
    </source>
</evidence>
<dbReference type="PANTHER" id="PTHR38439">
    <property type="entry name" value="AURACYANIN-B"/>
    <property type="match status" value="1"/>
</dbReference>
<dbReference type="AlphaFoldDB" id="A0A1H5UEE1"/>
<organism evidence="6 7">
    <name type="scientific">Jhaorihella thermophila</name>
    <dbReference type="NCBI Taxonomy" id="488547"/>
    <lineage>
        <taxon>Bacteria</taxon>
        <taxon>Pseudomonadati</taxon>
        <taxon>Pseudomonadota</taxon>
        <taxon>Alphaproteobacteria</taxon>
        <taxon>Rhodobacterales</taxon>
        <taxon>Paracoccaceae</taxon>
        <taxon>Jhaorihella</taxon>
    </lineage>
</organism>
<sequence>MKKWTVRAAALAAIITLSQNPALAGGSHSGGHGHGDDHHAADIGRPGKAGDVDRVIKVKMGEMFFDPGTIEVTRGETIRFVITNAGEFVHEFNIGTAEMHKAHAGEMIEMMEKGILQADRIDHDRMMKSGMAHDDAGSVLLEPGQSAEIIWTFSGDADLELSCNLPGHRESGMRGTVKAHRGVGKS</sequence>
<evidence type="ECO:0000313" key="7">
    <source>
        <dbReference type="Proteomes" id="UP000236742"/>
    </source>
</evidence>
<name>A0A1H5UEE1_9RHOB</name>
<dbReference type="PANTHER" id="PTHR38439:SF3">
    <property type="entry name" value="COPPER-RESISTANT CUPROPROTEIN COPI"/>
    <property type="match status" value="1"/>
</dbReference>
<evidence type="ECO:0000256" key="4">
    <source>
        <dbReference type="SAM" id="SignalP"/>
    </source>
</evidence>
<feature type="chain" id="PRO_5009286066" evidence="4">
    <location>
        <begin position="25"/>
        <end position="186"/>
    </location>
</feature>
<dbReference type="GO" id="GO:0005507">
    <property type="term" value="F:copper ion binding"/>
    <property type="evidence" value="ECO:0007669"/>
    <property type="project" value="InterPro"/>
</dbReference>
<dbReference type="SUPFAM" id="SSF49503">
    <property type="entry name" value="Cupredoxins"/>
    <property type="match status" value="1"/>
</dbReference>
<evidence type="ECO:0000256" key="2">
    <source>
        <dbReference type="ARBA" id="ARBA00023008"/>
    </source>
</evidence>
<dbReference type="OrthoDB" id="9816061at2"/>
<dbReference type="Pfam" id="PF00127">
    <property type="entry name" value="Copper-bind"/>
    <property type="match status" value="1"/>
</dbReference>
<protein>
    <submittedName>
        <fullName evidence="6">Uncharacterized copper-binding protein, cupredoxin-like subfamily</fullName>
    </submittedName>
</protein>
<reference evidence="6 7" key="1">
    <citation type="submission" date="2016-10" db="EMBL/GenBank/DDBJ databases">
        <authorList>
            <person name="de Groot N.N."/>
        </authorList>
    </citation>
    <scope>NUCLEOTIDE SEQUENCE [LARGE SCALE GENOMIC DNA]</scope>
    <source>
        <strain evidence="6 7">DSM 23413</strain>
    </source>
</reference>
<dbReference type="Gene3D" id="2.60.40.420">
    <property type="entry name" value="Cupredoxins - blue copper proteins"/>
    <property type="match status" value="1"/>
</dbReference>
<feature type="region of interest" description="Disordered" evidence="3">
    <location>
        <begin position="25"/>
        <end position="48"/>
    </location>
</feature>
<dbReference type="GO" id="GO:0009055">
    <property type="term" value="F:electron transfer activity"/>
    <property type="evidence" value="ECO:0007669"/>
    <property type="project" value="InterPro"/>
</dbReference>
<accession>A0A1H5UEE1</accession>
<dbReference type="InterPro" id="IPR008972">
    <property type="entry name" value="Cupredoxin"/>
</dbReference>
<evidence type="ECO:0000313" key="6">
    <source>
        <dbReference type="EMBL" id="SEF73432.1"/>
    </source>
</evidence>
<dbReference type="RefSeq" id="WP_104007450.1">
    <property type="nucleotide sequence ID" value="NZ_FNVD01000004.1"/>
</dbReference>
<keyword evidence="7" id="KW-1185">Reference proteome</keyword>
<feature type="domain" description="Blue (type 1) copper" evidence="5">
    <location>
        <begin position="56"/>
        <end position="178"/>
    </location>
</feature>
<dbReference type="Proteomes" id="UP000236742">
    <property type="component" value="Unassembled WGS sequence"/>
</dbReference>
<keyword evidence="1" id="KW-0479">Metal-binding</keyword>
<feature type="signal peptide" evidence="4">
    <location>
        <begin position="1"/>
        <end position="24"/>
    </location>
</feature>
<dbReference type="EMBL" id="FNVD01000004">
    <property type="protein sequence ID" value="SEF73432.1"/>
    <property type="molecule type" value="Genomic_DNA"/>
</dbReference>
<evidence type="ECO:0000256" key="1">
    <source>
        <dbReference type="ARBA" id="ARBA00022723"/>
    </source>
</evidence>
<dbReference type="InterPro" id="IPR050845">
    <property type="entry name" value="Cu-binding_ET"/>
</dbReference>
<gene>
    <name evidence="6" type="ORF">SAMN05421751_10410</name>
</gene>
<dbReference type="InterPro" id="IPR000923">
    <property type="entry name" value="BlueCu_1"/>
</dbReference>